<dbReference type="EMBL" id="LCWF01000075">
    <property type="protein sequence ID" value="KKY22605.1"/>
    <property type="molecule type" value="Genomic_DNA"/>
</dbReference>
<dbReference type="InterPro" id="IPR000073">
    <property type="entry name" value="AB_hydrolase_1"/>
</dbReference>
<evidence type="ECO:0000313" key="2">
    <source>
        <dbReference type="EMBL" id="KKY22605.1"/>
    </source>
</evidence>
<dbReference type="PRINTS" id="PR00111">
    <property type="entry name" value="ABHYDROLASE"/>
</dbReference>
<proteinExistence type="predicted"/>
<reference evidence="2 3" key="1">
    <citation type="submission" date="2015-05" db="EMBL/GenBank/DDBJ databases">
        <title>Distinctive expansion of gene families associated with plant cell wall degradation and secondary metabolism in the genomes of grapevine trunk pathogens.</title>
        <authorList>
            <person name="Lawrence D.P."/>
            <person name="Travadon R."/>
            <person name="Rolshausen P.E."/>
            <person name="Baumgartner K."/>
        </authorList>
    </citation>
    <scope>NUCLEOTIDE SEQUENCE [LARGE SCALE GENOMIC DNA]</scope>
    <source>
        <strain evidence="2">UCRPC4</strain>
    </source>
</reference>
<keyword evidence="3" id="KW-1185">Reference proteome</keyword>
<name>A0A0G2H1B2_PHACM</name>
<dbReference type="Pfam" id="PF12146">
    <property type="entry name" value="Hydrolase_4"/>
    <property type="match status" value="1"/>
</dbReference>
<dbReference type="GO" id="GO:0047372">
    <property type="term" value="F:monoacylglycerol lipase activity"/>
    <property type="evidence" value="ECO:0007669"/>
    <property type="project" value="TreeGrafter"/>
</dbReference>
<organism evidence="2 3">
    <name type="scientific">Phaeomoniella chlamydospora</name>
    <name type="common">Phaeoacremonium chlamydosporum</name>
    <dbReference type="NCBI Taxonomy" id="158046"/>
    <lineage>
        <taxon>Eukaryota</taxon>
        <taxon>Fungi</taxon>
        <taxon>Dikarya</taxon>
        <taxon>Ascomycota</taxon>
        <taxon>Pezizomycotina</taxon>
        <taxon>Eurotiomycetes</taxon>
        <taxon>Chaetothyriomycetidae</taxon>
        <taxon>Phaeomoniellales</taxon>
        <taxon>Phaeomoniellaceae</taxon>
        <taxon>Phaeomoniella</taxon>
    </lineage>
</organism>
<dbReference type="InterPro" id="IPR029058">
    <property type="entry name" value="AB_hydrolase_fold"/>
</dbReference>
<comment type="caution">
    <text evidence="2">The sequence shown here is derived from an EMBL/GenBank/DDBJ whole genome shotgun (WGS) entry which is preliminary data.</text>
</comment>
<dbReference type="OrthoDB" id="408373at2759"/>
<dbReference type="Proteomes" id="UP000053317">
    <property type="component" value="Unassembled WGS sequence"/>
</dbReference>
<accession>A0A0G2H1B2</accession>
<evidence type="ECO:0000313" key="3">
    <source>
        <dbReference type="Proteomes" id="UP000053317"/>
    </source>
</evidence>
<evidence type="ECO:0000259" key="1">
    <source>
        <dbReference type="Pfam" id="PF12146"/>
    </source>
</evidence>
<reference evidence="2 3" key="2">
    <citation type="submission" date="2015-05" db="EMBL/GenBank/DDBJ databases">
        <authorList>
            <person name="Morales-Cruz A."/>
            <person name="Amrine K.C."/>
            <person name="Cantu D."/>
        </authorList>
    </citation>
    <scope>NUCLEOTIDE SEQUENCE [LARGE SCALE GENOMIC DNA]</scope>
    <source>
        <strain evidence="2">UCRPC4</strain>
    </source>
</reference>
<dbReference type="PANTHER" id="PTHR43798:SF5">
    <property type="entry name" value="MONOACYLGLYCEROL LIPASE ABHD6"/>
    <property type="match status" value="1"/>
</dbReference>
<dbReference type="GO" id="GO:0046464">
    <property type="term" value="P:acylglycerol catabolic process"/>
    <property type="evidence" value="ECO:0007669"/>
    <property type="project" value="TreeGrafter"/>
</dbReference>
<dbReference type="InterPro" id="IPR050266">
    <property type="entry name" value="AB_hydrolase_sf"/>
</dbReference>
<gene>
    <name evidence="2" type="ORF">UCRPC4_g03222</name>
</gene>
<dbReference type="PANTHER" id="PTHR43798">
    <property type="entry name" value="MONOACYLGLYCEROL LIPASE"/>
    <property type="match status" value="1"/>
</dbReference>
<dbReference type="SUPFAM" id="SSF53474">
    <property type="entry name" value="alpha/beta-Hydrolases"/>
    <property type="match status" value="1"/>
</dbReference>
<feature type="domain" description="Serine aminopeptidase S33" evidence="1">
    <location>
        <begin position="26"/>
        <end position="249"/>
    </location>
</feature>
<dbReference type="Gene3D" id="3.40.50.1820">
    <property type="entry name" value="alpha/beta hydrolase"/>
    <property type="match status" value="1"/>
</dbReference>
<sequence length="272" mass="29161">MPYKEVNGKTLFYVWKPAKDDGDLKDPRLTLVFIHGLGSSSSFYAPLIPGLAAAGFSCLAIDTYGSCQSEYTGQNQDIRSIAEDVACLLSALDVSLKQTVIVGHSMGGIVACDLASRHEVAGVVLIGPVLPDPATTAAFEKRIETVKLRGMEEMADTIPVTALGSKSTKTQQAFVRALILSQSTEGYISLCDVIAKASPPDFSQMKSPLLVIAGQEDKVAPFEGSQKIINSWGTKEVRPKLEVLEGVGHWHCIEAAEKVGIAIYTFVKDVLS</sequence>
<protein>
    <submittedName>
        <fullName evidence="2">Putative alpha beta hydrolase fold family protein</fullName>
    </submittedName>
</protein>
<dbReference type="AlphaFoldDB" id="A0A0G2H1B2"/>
<dbReference type="GO" id="GO:0016020">
    <property type="term" value="C:membrane"/>
    <property type="evidence" value="ECO:0007669"/>
    <property type="project" value="TreeGrafter"/>
</dbReference>
<dbReference type="InterPro" id="IPR022742">
    <property type="entry name" value="Hydrolase_4"/>
</dbReference>
<keyword evidence="2" id="KW-0378">Hydrolase</keyword>